<accession>A0A8H6YUR0</accession>
<name>A0A8H6YUR0_9AGAR</name>
<keyword evidence="4 5" id="KW-0472">Membrane</keyword>
<feature type="domain" description="Fatty acid hydroxylase" evidence="6">
    <location>
        <begin position="273"/>
        <end position="409"/>
    </location>
</feature>
<evidence type="ECO:0000256" key="2">
    <source>
        <dbReference type="ARBA" id="ARBA00022692"/>
    </source>
</evidence>
<feature type="transmembrane region" description="Helical" evidence="5">
    <location>
        <begin position="201"/>
        <end position="221"/>
    </location>
</feature>
<evidence type="ECO:0000256" key="1">
    <source>
        <dbReference type="ARBA" id="ARBA00004370"/>
    </source>
</evidence>
<dbReference type="GO" id="GO:0008610">
    <property type="term" value="P:lipid biosynthetic process"/>
    <property type="evidence" value="ECO:0007669"/>
    <property type="project" value="InterPro"/>
</dbReference>
<evidence type="ECO:0000256" key="3">
    <source>
        <dbReference type="ARBA" id="ARBA00022989"/>
    </source>
</evidence>
<keyword evidence="2 5" id="KW-0812">Transmembrane</keyword>
<evidence type="ECO:0000259" key="6">
    <source>
        <dbReference type="Pfam" id="PF04116"/>
    </source>
</evidence>
<keyword evidence="3 5" id="KW-1133">Transmembrane helix</keyword>
<comment type="subcellular location">
    <subcellularLocation>
        <location evidence="1">Membrane</location>
    </subcellularLocation>
</comment>
<dbReference type="Proteomes" id="UP000620124">
    <property type="component" value="Unassembled WGS sequence"/>
</dbReference>
<dbReference type="InterPro" id="IPR006694">
    <property type="entry name" value="Fatty_acid_hydroxylase"/>
</dbReference>
<evidence type="ECO:0000313" key="7">
    <source>
        <dbReference type="EMBL" id="KAF7365579.1"/>
    </source>
</evidence>
<dbReference type="AlphaFoldDB" id="A0A8H6YUR0"/>
<feature type="transmembrane region" description="Helical" evidence="5">
    <location>
        <begin position="153"/>
        <end position="172"/>
    </location>
</feature>
<feature type="transmembrane region" description="Helical" evidence="5">
    <location>
        <begin position="263"/>
        <end position="287"/>
    </location>
</feature>
<comment type="caution">
    <text evidence="7">The sequence shown here is derived from an EMBL/GenBank/DDBJ whole genome shotgun (WGS) entry which is preliminary data.</text>
</comment>
<keyword evidence="8" id="KW-1185">Reference proteome</keyword>
<dbReference type="OrthoDB" id="408954at2759"/>
<proteinExistence type="predicted"/>
<evidence type="ECO:0000313" key="8">
    <source>
        <dbReference type="Proteomes" id="UP000620124"/>
    </source>
</evidence>
<sequence length="430" mass="49520">MHNLLPHLTALSEITLIQVTIDSADQLFSMLEMCPSLTSLAVETVSWGPSSSPVVYSRAGSIRKLRLVLSCMYEVLDIFAQAPSKLICDTVELRPIVPQDIQSIGRFLDEVAGSLRHLAIGFTLFHGTDIAEDVPWYYSYKSSLVIGVPDHHLALAAPIVSYWLLALFFHYLDTRNWKGLKRYRLHNSDEVASRNRVSPTAVFWTVILQQMLQTVLGYMLLGQVHIPILDHKAKVAYIVQQLGTILGIDLHAQPILLRFAYFLYWWSIPLFQFLVGIFIIDTWQYFLHRCMHTNKFMFRHFHSWHHRLDAPYAFGALYNHPVESFLLDLLGPVIAEVVSGMSTRQAALLFSIATLKTVDDHCGYRLPFDPFQMLSRNNADYHDIHHQQIGIKYNFAQPFFVHWDTLLGTEMTRGRWNFASRMVKRNWNSP</sequence>
<dbReference type="InterPro" id="IPR050307">
    <property type="entry name" value="Sterol_Desaturase_Related"/>
</dbReference>
<dbReference type="EMBL" id="JACAZI010000003">
    <property type="protein sequence ID" value="KAF7365579.1"/>
    <property type="molecule type" value="Genomic_DNA"/>
</dbReference>
<organism evidence="7 8">
    <name type="scientific">Mycena venus</name>
    <dbReference type="NCBI Taxonomy" id="2733690"/>
    <lineage>
        <taxon>Eukaryota</taxon>
        <taxon>Fungi</taxon>
        <taxon>Dikarya</taxon>
        <taxon>Basidiomycota</taxon>
        <taxon>Agaricomycotina</taxon>
        <taxon>Agaricomycetes</taxon>
        <taxon>Agaricomycetidae</taxon>
        <taxon>Agaricales</taxon>
        <taxon>Marasmiineae</taxon>
        <taxon>Mycenaceae</taxon>
        <taxon>Mycena</taxon>
    </lineage>
</organism>
<protein>
    <submittedName>
        <fullName evidence="7">Sphingosine hydroxylase</fullName>
    </submittedName>
</protein>
<gene>
    <name evidence="7" type="ORF">MVEN_00431300</name>
</gene>
<dbReference type="PANTHER" id="PTHR11863">
    <property type="entry name" value="STEROL DESATURASE"/>
    <property type="match status" value="1"/>
</dbReference>
<evidence type="ECO:0000256" key="5">
    <source>
        <dbReference type="SAM" id="Phobius"/>
    </source>
</evidence>
<dbReference type="GO" id="GO:0005506">
    <property type="term" value="F:iron ion binding"/>
    <property type="evidence" value="ECO:0007669"/>
    <property type="project" value="InterPro"/>
</dbReference>
<dbReference type="GO" id="GO:0016491">
    <property type="term" value="F:oxidoreductase activity"/>
    <property type="evidence" value="ECO:0007669"/>
    <property type="project" value="InterPro"/>
</dbReference>
<evidence type="ECO:0000256" key="4">
    <source>
        <dbReference type="ARBA" id="ARBA00023136"/>
    </source>
</evidence>
<dbReference type="Pfam" id="PF04116">
    <property type="entry name" value="FA_hydroxylase"/>
    <property type="match status" value="1"/>
</dbReference>
<reference evidence="7" key="1">
    <citation type="submission" date="2020-05" db="EMBL/GenBank/DDBJ databases">
        <title>Mycena genomes resolve the evolution of fungal bioluminescence.</title>
        <authorList>
            <person name="Tsai I.J."/>
        </authorList>
    </citation>
    <scope>NUCLEOTIDE SEQUENCE</scope>
    <source>
        <strain evidence="7">CCC161011</strain>
    </source>
</reference>
<dbReference type="GO" id="GO:0016020">
    <property type="term" value="C:membrane"/>
    <property type="evidence" value="ECO:0007669"/>
    <property type="project" value="UniProtKB-SubCell"/>
</dbReference>